<reference evidence="6" key="1">
    <citation type="submission" date="2020-11" db="EMBL/GenBank/DDBJ databases">
        <authorList>
            <person name="Tran Van P."/>
        </authorList>
    </citation>
    <scope>NUCLEOTIDE SEQUENCE</scope>
</reference>
<feature type="region of interest" description="Disordered" evidence="5">
    <location>
        <begin position="247"/>
        <end position="270"/>
    </location>
</feature>
<evidence type="ECO:0000256" key="1">
    <source>
        <dbReference type="ARBA" id="ARBA00009795"/>
    </source>
</evidence>
<evidence type="ECO:0000256" key="5">
    <source>
        <dbReference type="SAM" id="MobiDB-lite"/>
    </source>
</evidence>
<feature type="repeat" description="RPEL" evidence="4">
    <location>
        <begin position="407"/>
        <end position="432"/>
    </location>
</feature>
<feature type="region of interest" description="Disordered" evidence="5">
    <location>
        <begin position="161"/>
        <end position="182"/>
    </location>
</feature>
<keyword evidence="3" id="KW-0009">Actin-binding</keyword>
<feature type="region of interest" description="Disordered" evidence="5">
    <location>
        <begin position="56"/>
        <end position="149"/>
    </location>
</feature>
<dbReference type="AlphaFoldDB" id="A0A7R8XGC5"/>
<feature type="region of interest" description="Disordered" evidence="5">
    <location>
        <begin position="546"/>
        <end position="565"/>
    </location>
</feature>
<evidence type="ECO:0000313" key="6">
    <source>
        <dbReference type="EMBL" id="CAD7245708.1"/>
    </source>
</evidence>
<dbReference type="OrthoDB" id="5563016at2759"/>
<evidence type="ECO:0000313" key="7">
    <source>
        <dbReference type="Proteomes" id="UP000677054"/>
    </source>
</evidence>
<protein>
    <recommendedName>
        <fullName evidence="8">Phosphatase and actin regulator</fullName>
    </recommendedName>
</protein>
<dbReference type="GO" id="GO:0030036">
    <property type="term" value="P:actin cytoskeleton organization"/>
    <property type="evidence" value="ECO:0007669"/>
    <property type="project" value="TreeGrafter"/>
</dbReference>
<sequence length="565" mass="64486">MRIARSPTEEKDEKTIIATSHKPSEDESRGEELTSPVITRRRRFFILGTILRPWRWRSKKEKKSSSTEGTFKKSASISGNPSRKGKAPRQFASLDLEGGGKGNTEADGHQEGQEQGAKSTNPPDLLLRVPSPCNAHSIPSKLPPAPVSEHSHQSERELMNQPCRGNDMQSTVNSHPFPPPRPKLLQVLPVGVLSHPARRPTYHDDLPTKPYKDEVPVRDPSPLPPSNLTNSIFQLPEPPIPVSEIGPIPPPPMFSSEYSTPPPPPYSQIHHDRYQYSMRMADDRGINEDHEGHHEWEEEEEEELYEDYFEEGHVEEVPAKEPRFDVQPLKSAMKKKKQPQVPDVIRESPAHTPSPSPISVPLKFSAACLGGRQMKSPPPPISLPCHDDPEDVDHDDYGMATRAQCRDTLAVKLALRPDRQELIERNILHRQSEEERKEFRDAVGVQLTRRLSLRPTVEDLENRNILKTCLPEEELMQKEQRKITLLRKLSFRPTIDELKQRKIIRFNDYIEVTPAHSYDRRADKPWTRLTPREKAAIRRELNEYKSGEMEVHEESRSIDPDVLSG</sequence>
<evidence type="ECO:0008006" key="8">
    <source>
        <dbReference type="Google" id="ProtNLM"/>
    </source>
</evidence>
<feature type="compositionally biased region" description="Basic and acidic residues" evidence="5">
    <location>
        <begin position="546"/>
        <end position="559"/>
    </location>
</feature>
<gene>
    <name evidence="6" type="ORF">DSTB1V02_LOCUS5575</name>
</gene>
<evidence type="ECO:0000256" key="3">
    <source>
        <dbReference type="ARBA" id="ARBA00023203"/>
    </source>
</evidence>
<dbReference type="EMBL" id="LR900447">
    <property type="protein sequence ID" value="CAD7245708.1"/>
    <property type="molecule type" value="Genomic_DNA"/>
</dbReference>
<keyword evidence="2" id="KW-0677">Repeat</keyword>
<feature type="region of interest" description="Disordered" evidence="5">
    <location>
        <begin position="1"/>
        <end position="37"/>
    </location>
</feature>
<dbReference type="EMBL" id="CAJPEV010000930">
    <property type="protein sequence ID" value="CAG0889579.1"/>
    <property type="molecule type" value="Genomic_DNA"/>
</dbReference>
<dbReference type="InterPro" id="IPR004018">
    <property type="entry name" value="RPEL_repeat"/>
</dbReference>
<dbReference type="Gene3D" id="6.10.140.2130">
    <property type="match status" value="1"/>
</dbReference>
<dbReference type="PANTHER" id="PTHR12751">
    <property type="entry name" value="PHOSPHATASE AND ACTIN REGULATOR PHACTR"/>
    <property type="match status" value="1"/>
</dbReference>
<accession>A0A7R8XGC5</accession>
<feature type="compositionally biased region" description="Basic and acidic residues" evidence="5">
    <location>
        <begin position="201"/>
        <end position="217"/>
    </location>
</feature>
<feature type="region of interest" description="Disordered" evidence="5">
    <location>
        <begin position="198"/>
        <end position="225"/>
    </location>
</feature>
<dbReference type="GO" id="GO:0003779">
    <property type="term" value="F:actin binding"/>
    <property type="evidence" value="ECO:0007669"/>
    <property type="project" value="UniProtKB-KW"/>
</dbReference>
<evidence type="ECO:0000256" key="4">
    <source>
        <dbReference type="PROSITE-ProRule" id="PRU00401"/>
    </source>
</evidence>
<dbReference type="Gene3D" id="6.10.140.1750">
    <property type="match status" value="1"/>
</dbReference>
<dbReference type="PROSITE" id="PS51073">
    <property type="entry name" value="RPEL"/>
    <property type="match status" value="1"/>
</dbReference>
<comment type="similarity">
    <text evidence="1">Belongs to the phosphatase and actin regulator family.</text>
</comment>
<keyword evidence="7" id="KW-1185">Reference proteome</keyword>
<dbReference type="PANTHER" id="PTHR12751:SF18">
    <property type="entry name" value="PHOSPHATASE AND ACTIN REGULATOR 1"/>
    <property type="match status" value="1"/>
</dbReference>
<dbReference type="SMART" id="SM00707">
    <property type="entry name" value="RPEL"/>
    <property type="match status" value="3"/>
</dbReference>
<name>A0A7R8XGC5_9CRUS</name>
<evidence type="ECO:0000256" key="2">
    <source>
        <dbReference type="ARBA" id="ARBA00022737"/>
    </source>
</evidence>
<feature type="compositionally biased region" description="Basic and acidic residues" evidence="5">
    <location>
        <begin position="22"/>
        <end position="32"/>
    </location>
</feature>
<feature type="region of interest" description="Disordered" evidence="5">
    <location>
        <begin position="314"/>
        <end position="358"/>
    </location>
</feature>
<organism evidence="6">
    <name type="scientific">Darwinula stevensoni</name>
    <dbReference type="NCBI Taxonomy" id="69355"/>
    <lineage>
        <taxon>Eukaryota</taxon>
        <taxon>Metazoa</taxon>
        <taxon>Ecdysozoa</taxon>
        <taxon>Arthropoda</taxon>
        <taxon>Crustacea</taxon>
        <taxon>Oligostraca</taxon>
        <taxon>Ostracoda</taxon>
        <taxon>Podocopa</taxon>
        <taxon>Podocopida</taxon>
        <taxon>Darwinulocopina</taxon>
        <taxon>Darwinuloidea</taxon>
        <taxon>Darwinulidae</taxon>
        <taxon>Darwinula</taxon>
    </lineage>
</organism>
<proteinExistence type="inferred from homology"/>
<feature type="compositionally biased region" description="Basic and acidic residues" evidence="5">
    <location>
        <begin position="314"/>
        <end position="324"/>
    </location>
</feature>
<dbReference type="Proteomes" id="UP000677054">
    <property type="component" value="Unassembled WGS sequence"/>
</dbReference>
<dbReference type="Pfam" id="PF02755">
    <property type="entry name" value="RPEL"/>
    <property type="match status" value="3"/>
</dbReference>